<dbReference type="AlphaFoldDB" id="A0A829W7Z7"/>
<comment type="caution">
    <text evidence="1">The sequence shown here is derived from an EMBL/GenBank/DDBJ whole genome shotgun (WGS) entry which is preliminary data.</text>
</comment>
<gene>
    <name evidence="1" type="ORF">Ccl03g_41780</name>
</gene>
<evidence type="ECO:0000313" key="2">
    <source>
        <dbReference type="Proteomes" id="UP000315200"/>
    </source>
</evidence>
<protein>
    <submittedName>
        <fullName evidence="1">Uncharacterized protein</fullName>
    </submittedName>
</protein>
<organism evidence="1 2">
    <name type="scientific">Enterocloster clostridioformis</name>
    <dbReference type="NCBI Taxonomy" id="1531"/>
    <lineage>
        <taxon>Bacteria</taxon>
        <taxon>Bacillati</taxon>
        <taxon>Bacillota</taxon>
        <taxon>Clostridia</taxon>
        <taxon>Lachnospirales</taxon>
        <taxon>Lachnospiraceae</taxon>
        <taxon>Enterocloster</taxon>
    </lineage>
</organism>
<sequence>MFTDMAFKALYVGSRDTYLNKVFCKKPIIIFKMNLPVLTKYKSLQTSFRVLRSEGSYNV</sequence>
<reference evidence="1 2" key="1">
    <citation type="submission" date="2019-06" db="EMBL/GenBank/DDBJ databases">
        <title>Draft genome sequence of [Clostridium] clostridioforme NBRC 113352.</title>
        <authorList>
            <person name="Miura T."/>
            <person name="Furukawa M."/>
            <person name="Shimamura M."/>
            <person name="Ohyama Y."/>
            <person name="Yamazoe A."/>
            <person name="Kawasaki H."/>
        </authorList>
    </citation>
    <scope>NUCLEOTIDE SEQUENCE [LARGE SCALE GENOMIC DNA]</scope>
    <source>
        <strain evidence="1 2">NBRC 113352</strain>
    </source>
</reference>
<accession>A0A829W7Z7</accession>
<dbReference type="Proteomes" id="UP000315200">
    <property type="component" value="Unassembled WGS sequence"/>
</dbReference>
<dbReference type="EMBL" id="BJLB01000001">
    <property type="protein sequence ID" value="GEA38465.1"/>
    <property type="molecule type" value="Genomic_DNA"/>
</dbReference>
<evidence type="ECO:0000313" key="1">
    <source>
        <dbReference type="EMBL" id="GEA38465.1"/>
    </source>
</evidence>
<proteinExistence type="predicted"/>
<name>A0A829W7Z7_9FIRM</name>